<gene>
    <name evidence="10" type="primary">gph</name>
    <name evidence="10" type="ORF">CKO43_14595</name>
</gene>
<dbReference type="InterPro" id="IPR036412">
    <property type="entry name" value="HAD-like_sf"/>
</dbReference>
<evidence type="ECO:0000256" key="4">
    <source>
        <dbReference type="ARBA" id="ARBA00006171"/>
    </source>
</evidence>
<comment type="catalytic activity">
    <reaction evidence="1">
        <text>2-phosphoglycolate + H2O = glycolate + phosphate</text>
        <dbReference type="Rhea" id="RHEA:14369"/>
        <dbReference type="ChEBI" id="CHEBI:15377"/>
        <dbReference type="ChEBI" id="CHEBI:29805"/>
        <dbReference type="ChEBI" id="CHEBI:43474"/>
        <dbReference type="ChEBI" id="CHEBI:58033"/>
        <dbReference type="EC" id="3.1.3.18"/>
    </reaction>
</comment>
<dbReference type="NCBIfam" id="TIGR01549">
    <property type="entry name" value="HAD-SF-IA-v1"/>
    <property type="match status" value="1"/>
</dbReference>
<dbReference type="InterPro" id="IPR023198">
    <property type="entry name" value="PGP-like_dom2"/>
</dbReference>
<comment type="similarity">
    <text evidence="4">Belongs to the HAD-like hydrolase superfamily. CbbY/CbbZ/Gph/YieH family.</text>
</comment>
<dbReference type="PANTHER" id="PTHR43434">
    <property type="entry name" value="PHOSPHOGLYCOLATE PHOSPHATASE"/>
    <property type="match status" value="1"/>
</dbReference>
<evidence type="ECO:0000313" key="10">
    <source>
        <dbReference type="EMBL" id="MBK1714004.1"/>
    </source>
</evidence>
<comment type="cofactor">
    <cofactor evidence="2">
        <name>Mg(2+)</name>
        <dbReference type="ChEBI" id="CHEBI:18420"/>
    </cofactor>
</comment>
<evidence type="ECO:0000256" key="2">
    <source>
        <dbReference type="ARBA" id="ARBA00001946"/>
    </source>
</evidence>
<dbReference type="Gene3D" id="3.40.50.1000">
    <property type="entry name" value="HAD superfamily/HAD-like"/>
    <property type="match status" value="1"/>
</dbReference>
<protein>
    <recommendedName>
        <fullName evidence="5">phosphoglycolate phosphatase</fullName>
        <ecNumber evidence="5">3.1.3.18</ecNumber>
    </recommendedName>
</protein>
<sequence length="220" mass="23224">MARAAAVLFDLDGTLVDSAPDLAGAANDLRRAQGLAPLPYERLRPMVGTGARGMVGVAFGLAPGDPGFEELRDAFLARYAARLLDETRIFEAIEPVLAALDAAGLRWGIVTNKAMRYAEPVVRGLALDVRVAALVAGDTTPFSKPHPEPLLEASRRLGVLPTDCVYVGDDHRDIVAGRAAGMRTLAAGWGYLGSGEPIEAWGADAVLADPIALLQWLEVA</sequence>
<evidence type="ECO:0000256" key="5">
    <source>
        <dbReference type="ARBA" id="ARBA00013078"/>
    </source>
</evidence>
<dbReference type="SFLD" id="SFLDG01129">
    <property type="entry name" value="C1.5:_HAD__Beta-PGM__Phosphata"/>
    <property type="match status" value="1"/>
</dbReference>
<evidence type="ECO:0000256" key="7">
    <source>
        <dbReference type="ARBA" id="ARBA00022801"/>
    </source>
</evidence>
<evidence type="ECO:0000313" key="11">
    <source>
        <dbReference type="Proteomes" id="UP001041814"/>
    </source>
</evidence>
<reference evidence="10" key="2">
    <citation type="journal article" date="2020" name="Microorganisms">
        <title>Osmotic Adaptation and Compatible Solute Biosynthesis of Phototrophic Bacteria as Revealed from Genome Analyses.</title>
        <authorList>
            <person name="Imhoff J.F."/>
            <person name="Rahn T."/>
            <person name="Kunzel S."/>
            <person name="Keller A."/>
            <person name="Neulinger S.C."/>
        </authorList>
    </citation>
    <scope>NUCLEOTIDE SEQUENCE</scope>
    <source>
        <strain evidence="10">IM 151</strain>
    </source>
</reference>
<dbReference type="SUPFAM" id="SSF56784">
    <property type="entry name" value="HAD-like"/>
    <property type="match status" value="1"/>
</dbReference>
<dbReference type="EC" id="3.1.3.18" evidence="5"/>
<dbReference type="Gene3D" id="1.10.150.240">
    <property type="entry name" value="Putative phosphatase, domain 2"/>
    <property type="match status" value="1"/>
</dbReference>
<organism evidence="10 11">
    <name type="scientific">Rubrivivax gelatinosus</name>
    <name type="common">Rhodocyclus gelatinosus</name>
    <name type="synonym">Rhodopseudomonas gelatinosa</name>
    <dbReference type="NCBI Taxonomy" id="28068"/>
    <lineage>
        <taxon>Bacteria</taxon>
        <taxon>Pseudomonadati</taxon>
        <taxon>Pseudomonadota</taxon>
        <taxon>Betaproteobacteria</taxon>
        <taxon>Burkholderiales</taxon>
        <taxon>Sphaerotilaceae</taxon>
        <taxon>Rubrivivax</taxon>
    </lineage>
</organism>
<comment type="pathway">
    <text evidence="3">Organic acid metabolism; glycolate biosynthesis; glycolate from 2-phosphoglycolate: step 1/1.</text>
</comment>
<dbReference type="PANTHER" id="PTHR43434:SF23">
    <property type="entry name" value="PHOSPHOGLYCOLATE PHOSPHATASE"/>
    <property type="match status" value="1"/>
</dbReference>
<dbReference type="RefSeq" id="WP_200379096.1">
    <property type="nucleotide sequence ID" value="NZ_NRRU01000053.1"/>
</dbReference>
<dbReference type="SFLD" id="SFLDS00003">
    <property type="entry name" value="Haloacid_Dehalogenase"/>
    <property type="match status" value="1"/>
</dbReference>
<comment type="caution">
    <text evidence="10">The sequence shown here is derived from an EMBL/GenBank/DDBJ whole genome shotgun (WGS) entry which is preliminary data.</text>
</comment>
<keyword evidence="6" id="KW-0479">Metal-binding</keyword>
<dbReference type="InterPro" id="IPR037512">
    <property type="entry name" value="PGPase_prok"/>
</dbReference>
<dbReference type="Proteomes" id="UP001041814">
    <property type="component" value="Unassembled WGS sequence"/>
</dbReference>
<proteinExistence type="inferred from homology"/>
<dbReference type="Pfam" id="PF13419">
    <property type="entry name" value="HAD_2"/>
    <property type="match status" value="1"/>
</dbReference>
<dbReference type="EMBL" id="NRRU01000053">
    <property type="protein sequence ID" value="MBK1714004.1"/>
    <property type="molecule type" value="Genomic_DNA"/>
</dbReference>
<dbReference type="NCBIfam" id="TIGR01449">
    <property type="entry name" value="PGP_bact"/>
    <property type="match status" value="1"/>
</dbReference>
<keyword evidence="8" id="KW-0460">Magnesium</keyword>
<evidence type="ECO:0000256" key="8">
    <source>
        <dbReference type="ARBA" id="ARBA00022842"/>
    </source>
</evidence>
<keyword evidence="7" id="KW-0378">Hydrolase</keyword>
<dbReference type="InterPro" id="IPR041492">
    <property type="entry name" value="HAD_2"/>
</dbReference>
<evidence type="ECO:0000256" key="6">
    <source>
        <dbReference type="ARBA" id="ARBA00022723"/>
    </source>
</evidence>
<reference evidence="10" key="1">
    <citation type="submission" date="2017-08" db="EMBL/GenBank/DDBJ databases">
        <authorList>
            <person name="Imhoff J.F."/>
            <person name="Rahn T."/>
            <person name="Kuenzel S."/>
            <person name="Neulinger S.C."/>
        </authorList>
    </citation>
    <scope>NUCLEOTIDE SEQUENCE</scope>
    <source>
        <strain evidence="10">IM 151</strain>
    </source>
</reference>
<evidence type="ECO:0000256" key="3">
    <source>
        <dbReference type="ARBA" id="ARBA00004818"/>
    </source>
</evidence>
<evidence type="ECO:0000256" key="1">
    <source>
        <dbReference type="ARBA" id="ARBA00000830"/>
    </source>
</evidence>
<keyword evidence="9" id="KW-0119">Carbohydrate metabolism</keyword>
<dbReference type="InterPro" id="IPR006439">
    <property type="entry name" value="HAD-SF_hydro_IA"/>
</dbReference>
<dbReference type="InterPro" id="IPR023214">
    <property type="entry name" value="HAD_sf"/>
</dbReference>
<keyword evidence="11" id="KW-1185">Reference proteome</keyword>
<evidence type="ECO:0000256" key="9">
    <source>
        <dbReference type="ARBA" id="ARBA00023277"/>
    </source>
</evidence>
<accession>A0ABS1DXC1</accession>
<name>A0ABS1DXC1_RUBGE</name>
<dbReference type="InterPro" id="IPR050155">
    <property type="entry name" value="HAD-like_hydrolase_sf"/>
</dbReference>